<organism evidence="1 2">
    <name type="scientific">Scomber scombrus</name>
    <name type="common">Atlantic mackerel</name>
    <name type="synonym">Scomber vernalis</name>
    <dbReference type="NCBI Taxonomy" id="13677"/>
    <lineage>
        <taxon>Eukaryota</taxon>
        <taxon>Metazoa</taxon>
        <taxon>Chordata</taxon>
        <taxon>Craniata</taxon>
        <taxon>Vertebrata</taxon>
        <taxon>Euteleostomi</taxon>
        <taxon>Actinopterygii</taxon>
        <taxon>Neopterygii</taxon>
        <taxon>Teleostei</taxon>
        <taxon>Neoteleostei</taxon>
        <taxon>Acanthomorphata</taxon>
        <taxon>Pelagiaria</taxon>
        <taxon>Scombriformes</taxon>
        <taxon>Scombridae</taxon>
        <taxon>Scomber</taxon>
    </lineage>
</organism>
<evidence type="ECO:0000313" key="2">
    <source>
        <dbReference type="Proteomes" id="UP001314229"/>
    </source>
</evidence>
<dbReference type="Proteomes" id="UP001314229">
    <property type="component" value="Unassembled WGS sequence"/>
</dbReference>
<gene>
    <name evidence="1" type="ORF">FSCOSCO3_A032460</name>
</gene>
<dbReference type="EMBL" id="CAWUFR010000002">
    <property type="protein sequence ID" value="CAK6950043.1"/>
    <property type="molecule type" value="Genomic_DNA"/>
</dbReference>
<proteinExistence type="predicted"/>
<reference evidence="1 2" key="1">
    <citation type="submission" date="2024-01" db="EMBL/GenBank/DDBJ databases">
        <authorList>
            <person name="Alioto T."/>
            <person name="Alioto T."/>
            <person name="Gomez Garrido J."/>
        </authorList>
    </citation>
    <scope>NUCLEOTIDE SEQUENCE [LARGE SCALE GENOMIC DNA]</scope>
</reference>
<accession>A0AAV1MTA2</accession>
<comment type="caution">
    <text evidence="1">The sequence shown here is derived from an EMBL/GenBank/DDBJ whole genome shotgun (WGS) entry which is preliminary data.</text>
</comment>
<name>A0AAV1MTA2_SCOSC</name>
<dbReference type="AlphaFoldDB" id="A0AAV1MTA2"/>
<evidence type="ECO:0000313" key="1">
    <source>
        <dbReference type="EMBL" id="CAK6950043.1"/>
    </source>
</evidence>
<sequence length="110" mass="11565">MTGSLSRMTHSLSSVPFQALSSTHQPNCLDPQLIAASRPPSSSLTVEQGGRIPGAVGVFFIPLGENVQSSEQMCERIPHILLLGPGGLARCWVPGREGRGARGIGCRLSS</sequence>
<protein>
    <submittedName>
        <fullName evidence="1">Uncharacterized protein</fullName>
    </submittedName>
</protein>
<keyword evidence="2" id="KW-1185">Reference proteome</keyword>